<feature type="signal peptide" evidence="1">
    <location>
        <begin position="1"/>
        <end position="19"/>
    </location>
</feature>
<name>A0A975SPD8_9RHOO</name>
<organism evidence="2 3">
    <name type="scientific">Azospira inquinata</name>
    <dbReference type="NCBI Taxonomy" id="2785627"/>
    <lineage>
        <taxon>Bacteria</taxon>
        <taxon>Pseudomonadati</taxon>
        <taxon>Pseudomonadota</taxon>
        <taxon>Betaproteobacteria</taxon>
        <taxon>Rhodocyclales</taxon>
        <taxon>Rhodocyclaceae</taxon>
        <taxon>Azospira</taxon>
    </lineage>
</organism>
<feature type="chain" id="PRO_5036995231" evidence="1">
    <location>
        <begin position="20"/>
        <end position="174"/>
    </location>
</feature>
<keyword evidence="1" id="KW-0732">Signal</keyword>
<dbReference type="AlphaFoldDB" id="A0A975SPD8"/>
<dbReference type="Pfam" id="PF04351">
    <property type="entry name" value="PilP"/>
    <property type="match status" value="1"/>
</dbReference>
<reference evidence="2" key="1">
    <citation type="submission" date="2020-11" db="EMBL/GenBank/DDBJ databases">
        <title>Azospira inquinata sp. nov.</title>
        <authorList>
            <person name="Moe W.M."/>
            <person name="Mikes M.C."/>
        </authorList>
    </citation>
    <scope>NUCLEOTIDE SEQUENCE</scope>
    <source>
        <strain evidence="2">Azo-3</strain>
    </source>
</reference>
<evidence type="ECO:0000256" key="1">
    <source>
        <dbReference type="SAM" id="SignalP"/>
    </source>
</evidence>
<sequence>MMRLFGLCFLVLLGLNACGGGNHDDIKEWMRSSEQNLRGKIPPLPQVNPYVPIAYDAAGMTDPFNDIKLEKGRELGGGGMRPDFNRPKEPLEAYPLDSLQYVGFLHRGKVPYAMVLANGALFQVKVGNYLGQDFGIVTSISETEIKLRELVQDTSGDWSERVSSLQLQDKETGK</sequence>
<dbReference type="Proteomes" id="UP000683428">
    <property type="component" value="Chromosome"/>
</dbReference>
<protein>
    <submittedName>
        <fullName evidence="2">Pilus assembly protein PilP</fullName>
    </submittedName>
</protein>
<dbReference type="PIRSF" id="PIRSF016481">
    <property type="entry name" value="Pilus_assembly_PilP"/>
    <property type="match status" value="1"/>
</dbReference>
<keyword evidence="3" id="KW-1185">Reference proteome</keyword>
<dbReference type="EMBL" id="CP064782">
    <property type="protein sequence ID" value="QWT50065.1"/>
    <property type="molecule type" value="Genomic_DNA"/>
</dbReference>
<dbReference type="KEGG" id="aiq:Azoinq_05555"/>
<dbReference type="InterPro" id="IPR007446">
    <property type="entry name" value="PilP"/>
</dbReference>
<gene>
    <name evidence="2" type="ORF">Azoinq_05555</name>
</gene>
<evidence type="ECO:0000313" key="2">
    <source>
        <dbReference type="EMBL" id="QWT50065.1"/>
    </source>
</evidence>
<proteinExistence type="predicted"/>
<dbReference type="RefSeq" id="WP_216131280.1">
    <property type="nucleotide sequence ID" value="NZ_CP064782.1"/>
</dbReference>
<evidence type="ECO:0000313" key="3">
    <source>
        <dbReference type="Proteomes" id="UP000683428"/>
    </source>
</evidence>
<accession>A0A975SPD8</accession>